<gene>
    <name evidence="1" type="ORF">ERS852411_03472</name>
</gene>
<evidence type="ECO:0000313" key="1">
    <source>
        <dbReference type="EMBL" id="CUP69355.1"/>
    </source>
</evidence>
<organism evidence="1 2">
    <name type="scientific">Flavonifractor plautii</name>
    <name type="common">Fusobacterium plautii</name>
    <dbReference type="NCBI Taxonomy" id="292800"/>
    <lineage>
        <taxon>Bacteria</taxon>
        <taxon>Bacillati</taxon>
        <taxon>Bacillota</taxon>
        <taxon>Clostridia</taxon>
        <taxon>Eubacteriales</taxon>
        <taxon>Oscillospiraceae</taxon>
        <taxon>Flavonifractor</taxon>
    </lineage>
</organism>
<dbReference type="Proteomes" id="UP000095746">
    <property type="component" value="Unassembled WGS sequence"/>
</dbReference>
<accession>A0A174QF58</accession>
<proteinExistence type="predicted"/>
<dbReference type="AlphaFoldDB" id="A0A174QF58"/>
<reference evidence="1 2" key="1">
    <citation type="submission" date="2015-09" db="EMBL/GenBank/DDBJ databases">
        <authorList>
            <consortium name="Pathogen Informatics"/>
        </authorList>
    </citation>
    <scope>NUCLEOTIDE SEQUENCE [LARGE SCALE GENOMIC DNA]</scope>
    <source>
        <strain evidence="1 2">2789STDY5608854</strain>
    </source>
</reference>
<name>A0A174QF58_FLAPL</name>
<evidence type="ECO:0000313" key="2">
    <source>
        <dbReference type="Proteomes" id="UP000095746"/>
    </source>
</evidence>
<dbReference type="AntiFam" id="ANF00168">
    <property type="entry name" value="Shadow ORF (opposite smc)"/>
</dbReference>
<dbReference type="EMBL" id="CYZT01000453">
    <property type="protein sequence ID" value="CUP69355.1"/>
    <property type="molecule type" value="Genomic_DNA"/>
</dbReference>
<dbReference type="AntiFam" id="ANF00091">
    <property type="entry name" value="Shadow ORF (opposite smc)"/>
</dbReference>
<sequence>MHRLIPVQQLLGRGGQGGEQSPGLGGGGVLHRLLPAQLLQLSGQGACGADGLLGLPLFRGQLRRQGVQLAHQRLQTLLPLGNLGADGVGPALLLLQLPPDAVPVLQVVLDVGPEYRHGVFQSVGVGLPLHHLEADALGLHVLVPHLGGVLLGGGVEGLHRPLGLLLLADGVLVVRQGLDGPRPYFLQLLQPQGDLQPPQLVPQHQELPGLLALCAEGLHLELQLVDLVGDAHQVLLGALQLALGLLLPVAEAGDTGGLLKDLPAVGALDGQNLVNAALPDDGVALPAQSGVHEQLVHVLQADGAAVDVVLALAGAVVPPGDHHLALLHREDVVGVVQHQGDLREALLSAHRRAAEDYVLHLAAPQGLGGLLPHDPADGVGDIRFPASVGAHNGGHVLPEGEHRLVRKGFEPLDFQRF</sequence>
<protein>
    <submittedName>
        <fullName evidence="1">Uncharacterized protein</fullName>
    </submittedName>
</protein>